<dbReference type="GO" id="GO:0000329">
    <property type="term" value="C:fungal-type vacuole membrane"/>
    <property type="evidence" value="ECO:0007669"/>
    <property type="project" value="TreeGrafter"/>
</dbReference>
<feature type="transmembrane region" description="Helical" evidence="6">
    <location>
        <begin position="94"/>
        <end position="116"/>
    </location>
</feature>
<dbReference type="Gene3D" id="1.20.1250.20">
    <property type="entry name" value="MFS general substrate transporter like domains"/>
    <property type="match status" value="1"/>
</dbReference>
<dbReference type="OrthoDB" id="410267at2759"/>
<feature type="region of interest" description="Disordered" evidence="5">
    <location>
        <begin position="189"/>
        <end position="208"/>
    </location>
</feature>
<evidence type="ECO:0000313" key="7">
    <source>
        <dbReference type="EMBL" id="EPQ58199.1"/>
    </source>
</evidence>
<evidence type="ECO:0000256" key="2">
    <source>
        <dbReference type="ARBA" id="ARBA00022692"/>
    </source>
</evidence>
<evidence type="ECO:0000256" key="3">
    <source>
        <dbReference type="ARBA" id="ARBA00022989"/>
    </source>
</evidence>
<dbReference type="PANTHER" id="PTHR21576">
    <property type="entry name" value="UNCHARACTERIZED NODULIN-LIKE PROTEIN"/>
    <property type="match status" value="1"/>
</dbReference>
<protein>
    <submittedName>
        <fullName evidence="7">MFS general substrate transporter</fullName>
    </submittedName>
</protein>
<evidence type="ECO:0000256" key="5">
    <source>
        <dbReference type="SAM" id="MobiDB-lite"/>
    </source>
</evidence>
<keyword evidence="4 6" id="KW-0472">Membrane</keyword>
<sequence>ICAGGIFTFPLMSPALAQHLKLTQPQLTTIVLAGMVGQYPFAAVVGKVIDRYGPWACSLVASLLFSSAFGLFSLEISKTPDDISQPSLSSFERLTILFFIGGLGTVFSYFSALFAASKNFPEYIGLASGATMALFGLSPLFLSFLASAFFTTPETGLDVSHYLTCLAILAGVVNFFGALTMGTPQTLAQKAQEDADTEQPDEHTQLLPGKVSTATGDVVPVEEDGTVLDLLKDVHFGALIAVALLVCGVCEMIMSNMGTIVLSLPSYSRSQSQIPGIQEVGTDSATSTQVRLLSLSNTISRLVVGPLADFVSPVASYLPNGNRQFLRKHHISRVAFLALASILLAATFLATELRVRTQQDLWILSVGTGITYGTTFTSGLNLLPCSIISSIWGLKNMARNFGIVSYAPFVGTPLFSYLYAFVAADHAPNGGVCEGVTCWELTFWVSAGAALVALGVSSFLWRRWKGKL</sequence>
<feature type="transmembrane region" description="Helical" evidence="6">
    <location>
        <begin position="330"/>
        <end position="350"/>
    </location>
</feature>
<feature type="transmembrane region" description="Helical" evidence="6">
    <location>
        <begin position="52"/>
        <end position="74"/>
    </location>
</feature>
<keyword evidence="2 6" id="KW-0812">Transmembrane</keyword>
<dbReference type="RefSeq" id="XP_007862938.1">
    <property type="nucleotide sequence ID" value="XM_007864747.1"/>
</dbReference>
<evidence type="ECO:0000256" key="1">
    <source>
        <dbReference type="ARBA" id="ARBA00004141"/>
    </source>
</evidence>
<evidence type="ECO:0000313" key="8">
    <source>
        <dbReference type="Proteomes" id="UP000030669"/>
    </source>
</evidence>
<dbReference type="eggNOG" id="ENOG502S0C9">
    <property type="taxonomic scope" value="Eukaryota"/>
</dbReference>
<dbReference type="Proteomes" id="UP000030669">
    <property type="component" value="Unassembled WGS sequence"/>
</dbReference>
<feature type="transmembrane region" description="Helical" evidence="6">
    <location>
        <begin position="370"/>
        <end position="394"/>
    </location>
</feature>
<accession>S7RXU5</accession>
<dbReference type="EMBL" id="KB469298">
    <property type="protein sequence ID" value="EPQ58199.1"/>
    <property type="molecule type" value="Genomic_DNA"/>
</dbReference>
<evidence type="ECO:0000256" key="4">
    <source>
        <dbReference type="ARBA" id="ARBA00023136"/>
    </source>
</evidence>
<dbReference type="HOGENOM" id="CLU_012596_2_1_1"/>
<feature type="transmembrane region" description="Helical" evidence="6">
    <location>
        <begin position="401"/>
        <end position="421"/>
    </location>
</feature>
<feature type="non-terminal residue" evidence="7">
    <location>
        <position position="1"/>
    </location>
</feature>
<dbReference type="KEGG" id="gtr:GLOTRDRAFT_36893"/>
<dbReference type="OMA" id="PTMWWLA"/>
<dbReference type="Pfam" id="PF07690">
    <property type="entry name" value="MFS_1"/>
    <property type="match status" value="1"/>
</dbReference>
<proteinExistence type="predicted"/>
<feature type="transmembrane region" description="Helical" evidence="6">
    <location>
        <begin position="161"/>
        <end position="181"/>
    </location>
</feature>
<name>S7RXU5_GLOTA</name>
<comment type="subcellular location">
    <subcellularLocation>
        <location evidence="1">Membrane</location>
        <topology evidence="1">Multi-pass membrane protein</topology>
    </subcellularLocation>
</comment>
<dbReference type="PANTHER" id="PTHR21576:SF158">
    <property type="entry name" value="RIBOSOMAL RNA-PROCESSING PROTEIN 12-LIKE CONSERVED DOMAIN-CONTAINING PROTEIN"/>
    <property type="match status" value="1"/>
</dbReference>
<dbReference type="GO" id="GO:0022857">
    <property type="term" value="F:transmembrane transporter activity"/>
    <property type="evidence" value="ECO:0007669"/>
    <property type="project" value="InterPro"/>
</dbReference>
<feature type="transmembrane region" description="Helical" evidence="6">
    <location>
        <begin position="441"/>
        <end position="461"/>
    </location>
</feature>
<dbReference type="InterPro" id="IPR036259">
    <property type="entry name" value="MFS_trans_sf"/>
</dbReference>
<gene>
    <name evidence="7" type="ORF">GLOTRDRAFT_36893</name>
</gene>
<keyword evidence="3 6" id="KW-1133">Transmembrane helix</keyword>
<dbReference type="GeneID" id="19305737"/>
<organism evidence="7 8">
    <name type="scientific">Gloeophyllum trabeum (strain ATCC 11539 / FP-39264 / Madison 617)</name>
    <name type="common">Brown rot fungus</name>
    <dbReference type="NCBI Taxonomy" id="670483"/>
    <lineage>
        <taxon>Eukaryota</taxon>
        <taxon>Fungi</taxon>
        <taxon>Dikarya</taxon>
        <taxon>Basidiomycota</taxon>
        <taxon>Agaricomycotina</taxon>
        <taxon>Agaricomycetes</taxon>
        <taxon>Gloeophyllales</taxon>
        <taxon>Gloeophyllaceae</taxon>
        <taxon>Gloeophyllum</taxon>
    </lineage>
</organism>
<dbReference type="AlphaFoldDB" id="S7RXU5"/>
<feature type="transmembrane region" description="Helical" evidence="6">
    <location>
        <begin position="123"/>
        <end position="149"/>
    </location>
</feature>
<dbReference type="SUPFAM" id="SSF103473">
    <property type="entry name" value="MFS general substrate transporter"/>
    <property type="match status" value="1"/>
</dbReference>
<dbReference type="InterPro" id="IPR011701">
    <property type="entry name" value="MFS"/>
</dbReference>
<keyword evidence="8" id="KW-1185">Reference proteome</keyword>
<feature type="transmembrane region" description="Helical" evidence="6">
    <location>
        <begin position="27"/>
        <end position="45"/>
    </location>
</feature>
<reference evidence="7 8" key="1">
    <citation type="journal article" date="2012" name="Science">
        <title>The Paleozoic origin of enzymatic lignin decomposition reconstructed from 31 fungal genomes.</title>
        <authorList>
            <person name="Floudas D."/>
            <person name="Binder M."/>
            <person name="Riley R."/>
            <person name="Barry K."/>
            <person name="Blanchette R.A."/>
            <person name="Henrissat B."/>
            <person name="Martinez A.T."/>
            <person name="Otillar R."/>
            <person name="Spatafora J.W."/>
            <person name="Yadav J.S."/>
            <person name="Aerts A."/>
            <person name="Benoit I."/>
            <person name="Boyd A."/>
            <person name="Carlson A."/>
            <person name="Copeland A."/>
            <person name="Coutinho P.M."/>
            <person name="de Vries R.P."/>
            <person name="Ferreira P."/>
            <person name="Findley K."/>
            <person name="Foster B."/>
            <person name="Gaskell J."/>
            <person name="Glotzer D."/>
            <person name="Gorecki P."/>
            <person name="Heitman J."/>
            <person name="Hesse C."/>
            <person name="Hori C."/>
            <person name="Igarashi K."/>
            <person name="Jurgens J.A."/>
            <person name="Kallen N."/>
            <person name="Kersten P."/>
            <person name="Kohler A."/>
            <person name="Kuees U."/>
            <person name="Kumar T.K.A."/>
            <person name="Kuo A."/>
            <person name="LaButti K."/>
            <person name="Larrondo L.F."/>
            <person name="Lindquist E."/>
            <person name="Ling A."/>
            <person name="Lombard V."/>
            <person name="Lucas S."/>
            <person name="Lundell T."/>
            <person name="Martin R."/>
            <person name="McLaughlin D.J."/>
            <person name="Morgenstern I."/>
            <person name="Morin E."/>
            <person name="Murat C."/>
            <person name="Nagy L.G."/>
            <person name="Nolan M."/>
            <person name="Ohm R.A."/>
            <person name="Patyshakuliyeva A."/>
            <person name="Rokas A."/>
            <person name="Ruiz-Duenas F.J."/>
            <person name="Sabat G."/>
            <person name="Salamov A."/>
            <person name="Samejima M."/>
            <person name="Schmutz J."/>
            <person name="Slot J.C."/>
            <person name="St John F."/>
            <person name="Stenlid J."/>
            <person name="Sun H."/>
            <person name="Sun S."/>
            <person name="Syed K."/>
            <person name="Tsang A."/>
            <person name="Wiebenga A."/>
            <person name="Young D."/>
            <person name="Pisabarro A."/>
            <person name="Eastwood D.C."/>
            <person name="Martin F."/>
            <person name="Cullen D."/>
            <person name="Grigoriev I.V."/>
            <person name="Hibbett D.S."/>
        </authorList>
    </citation>
    <scope>NUCLEOTIDE SEQUENCE [LARGE SCALE GENOMIC DNA]</scope>
    <source>
        <strain evidence="7 8">ATCC 11539</strain>
    </source>
</reference>
<evidence type="ECO:0000256" key="6">
    <source>
        <dbReference type="SAM" id="Phobius"/>
    </source>
</evidence>